<dbReference type="GeneID" id="37064160"/>
<dbReference type="InterPro" id="IPR029058">
    <property type="entry name" value="AB_hydrolase_fold"/>
</dbReference>
<evidence type="ECO:0000259" key="1">
    <source>
        <dbReference type="Pfam" id="PF12697"/>
    </source>
</evidence>
<dbReference type="STRING" id="1448321.A0A317V669"/>
<protein>
    <submittedName>
        <fullName evidence="2">Alpha/beta-hydrolase</fullName>
    </submittedName>
</protein>
<dbReference type="Gene3D" id="3.40.50.1820">
    <property type="entry name" value="alpha/beta hydrolase"/>
    <property type="match status" value="1"/>
</dbReference>
<organism evidence="2 3">
    <name type="scientific">Aspergillus heteromorphus CBS 117.55</name>
    <dbReference type="NCBI Taxonomy" id="1448321"/>
    <lineage>
        <taxon>Eukaryota</taxon>
        <taxon>Fungi</taxon>
        <taxon>Dikarya</taxon>
        <taxon>Ascomycota</taxon>
        <taxon>Pezizomycotina</taxon>
        <taxon>Eurotiomycetes</taxon>
        <taxon>Eurotiomycetidae</taxon>
        <taxon>Eurotiales</taxon>
        <taxon>Aspergillaceae</taxon>
        <taxon>Aspergillus</taxon>
        <taxon>Aspergillus subgen. Circumdati</taxon>
    </lineage>
</organism>
<dbReference type="InterPro" id="IPR052897">
    <property type="entry name" value="Sec-Metab_Biosynth_Hydrolase"/>
</dbReference>
<dbReference type="Proteomes" id="UP000247233">
    <property type="component" value="Unassembled WGS sequence"/>
</dbReference>
<keyword evidence="2" id="KW-0378">Hydrolase</keyword>
<proteinExistence type="predicted"/>
<dbReference type="PANTHER" id="PTHR37017:SF11">
    <property type="entry name" value="ESTERASE_LIPASE_THIOESTERASE DOMAIN-CONTAINING PROTEIN"/>
    <property type="match status" value="1"/>
</dbReference>
<dbReference type="OrthoDB" id="1263307at2759"/>
<sequence>MAPVIVVLVPGAWHQPACMDQLRDELGKLGLHSVAVAHPSIGSTLQPRPNLADDVASLHRTIKRLADEGHLVTAMAHSYGGVVASGAAKGLGVAERGAAGQAGGITMMVYLAAFAIPAGQSLLEAVGGVPPSWWDIRGDQVFGDSPVISNPAEMLYHDLPRPAQDYWISQLRPITTAVSELPNTYEPWKHLSCTYILTEQDRAIPLAAQEAMVAWMGEVTTARVNASHSPFLSMPGEVARLVQHAVQEGLQKLPAERKAEM</sequence>
<dbReference type="Pfam" id="PF12697">
    <property type="entry name" value="Abhydrolase_6"/>
    <property type="match status" value="1"/>
</dbReference>
<reference evidence="2 3" key="1">
    <citation type="submission" date="2016-12" db="EMBL/GenBank/DDBJ databases">
        <title>The genomes of Aspergillus section Nigri reveals drivers in fungal speciation.</title>
        <authorList>
            <consortium name="DOE Joint Genome Institute"/>
            <person name="Vesth T.C."/>
            <person name="Nybo J."/>
            <person name="Theobald S."/>
            <person name="Brandl J."/>
            <person name="Frisvad J.C."/>
            <person name="Nielsen K.F."/>
            <person name="Lyhne E.K."/>
            <person name="Kogle M.E."/>
            <person name="Kuo A."/>
            <person name="Riley R."/>
            <person name="Clum A."/>
            <person name="Nolan M."/>
            <person name="Lipzen A."/>
            <person name="Salamov A."/>
            <person name="Henrissat B."/>
            <person name="Wiebenga A."/>
            <person name="De Vries R.P."/>
            <person name="Grigoriev I.V."/>
            <person name="Mortensen U.H."/>
            <person name="Andersen M.R."/>
            <person name="Baker S.E."/>
        </authorList>
    </citation>
    <scope>NUCLEOTIDE SEQUENCE [LARGE SCALE GENOMIC DNA]</scope>
    <source>
        <strain evidence="2 3">CBS 117.55</strain>
    </source>
</reference>
<dbReference type="PANTHER" id="PTHR37017">
    <property type="entry name" value="AB HYDROLASE-1 DOMAIN-CONTAINING PROTEIN-RELATED"/>
    <property type="match status" value="1"/>
</dbReference>
<dbReference type="RefSeq" id="XP_025395201.1">
    <property type="nucleotide sequence ID" value="XM_025541923.1"/>
</dbReference>
<dbReference type="InterPro" id="IPR000073">
    <property type="entry name" value="AB_hydrolase_1"/>
</dbReference>
<dbReference type="AlphaFoldDB" id="A0A317V669"/>
<comment type="caution">
    <text evidence="2">The sequence shown here is derived from an EMBL/GenBank/DDBJ whole genome shotgun (WGS) entry which is preliminary data.</text>
</comment>
<accession>A0A317V669</accession>
<dbReference type="VEuPathDB" id="FungiDB:BO70DRAFT_356119"/>
<gene>
    <name evidence="2" type="ORF">BO70DRAFT_356119</name>
</gene>
<dbReference type="SUPFAM" id="SSF53474">
    <property type="entry name" value="alpha/beta-Hydrolases"/>
    <property type="match status" value="1"/>
</dbReference>
<evidence type="ECO:0000313" key="3">
    <source>
        <dbReference type="Proteomes" id="UP000247233"/>
    </source>
</evidence>
<name>A0A317V669_9EURO</name>
<evidence type="ECO:0000313" key="2">
    <source>
        <dbReference type="EMBL" id="PWY68392.1"/>
    </source>
</evidence>
<dbReference type="EMBL" id="MSFL01000036">
    <property type="protein sequence ID" value="PWY68392.1"/>
    <property type="molecule type" value="Genomic_DNA"/>
</dbReference>
<dbReference type="GO" id="GO:0016787">
    <property type="term" value="F:hydrolase activity"/>
    <property type="evidence" value="ECO:0007669"/>
    <property type="project" value="UniProtKB-KW"/>
</dbReference>
<keyword evidence="3" id="KW-1185">Reference proteome</keyword>
<feature type="domain" description="AB hydrolase-1" evidence="1">
    <location>
        <begin position="6"/>
        <end position="240"/>
    </location>
</feature>